<sequence length="55" mass="6360">MAMATLEAAARKRAVDVSPNHSLRFLSHEVLRRPGRRLSLLLTDHHEFGFLRIYC</sequence>
<gene>
    <name evidence="1" type="ORF">PYX00_000910</name>
</gene>
<name>A0AAW2IAW5_9NEOP</name>
<dbReference type="AlphaFoldDB" id="A0AAW2IAW5"/>
<reference evidence="1" key="1">
    <citation type="journal article" date="2024" name="Gigascience">
        <title>Chromosome-level genome of the poultry shaft louse Menopon gallinae provides insight into the host-switching and adaptive evolution of parasitic lice.</title>
        <authorList>
            <person name="Xu Y."/>
            <person name="Ma L."/>
            <person name="Liu S."/>
            <person name="Liang Y."/>
            <person name="Liu Q."/>
            <person name="He Z."/>
            <person name="Tian L."/>
            <person name="Duan Y."/>
            <person name="Cai W."/>
            <person name="Li H."/>
            <person name="Song F."/>
        </authorList>
    </citation>
    <scope>NUCLEOTIDE SEQUENCE</scope>
    <source>
        <strain evidence="1">Cailab_2023a</strain>
    </source>
</reference>
<organism evidence="1">
    <name type="scientific">Menopon gallinae</name>
    <name type="common">poultry shaft louse</name>
    <dbReference type="NCBI Taxonomy" id="328185"/>
    <lineage>
        <taxon>Eukaryota</taxon>
        <taxon>Metazoa</taxon>
        <taxon>Ecdysozoa</taxon>
        <taxon>Arthropoda</taxon>
        <taxon>Hexapoda</taxon>
        <taxon>Insecta</taxon>
        <taxon>Pterygota</taxon>
        <taxon>Neoptera</taxon>
        <taxon>Paraneoptera</taxon>
        <taxon>Psocodea</taxon>
        <taxon>Troctomorpha</taxon>
        <taxon>Phthiraptera</taxon>
        <taxon>Amblycera</taxon>
        <taxon>Menoponidae</taxon>
        <taxon>Menopon</taxon>
    </lineage>
</organism>
<dbReference type="EMBL" id="JARGDH010000001">
    <property type="protein sequence ID" value="KAL0279319.1"/>
    <property type="molecule type" value="Genomic_DNA"/>
</dbReference>
<accession>A0AAW2IAW5</accession>
<comment type="caution">
    <text evidence="1">The sequence shown here is derived from an EMBL/GenBank/DDBJ whole genome shotgun (WGS) entry which is preliminary data.</text>
</comment>
<protein>
    <submittedName>
        <fullName evidence="1">Uncharacterized protein</fullName>
    </submittedName>
</protein>
<proteinExistence type="predicted"/>
<evidence type="ECO:0000313" key="1">
    <source>
        <dbReference type="EMBL" id="KAL0279319.1"/>
    </source>
</evidence>